<comment type="caution">
    <text evidence="2">The sequence shown here is derived from an EMBL/GenBank/DDBJ whole genome shotgun (WGS) entry which is preliminary data.</text>
</comment>
<proteinExistence type="predicted"/>
<feature type="compositionally biased region" description="Basic and acidic residues" evidence="1">
    <location>
        <begin position="121"/>
        <end position="131"/>
    </location>
</feature>
<organism evidence="2">
    <name type="scientific">Cladocopium goreaui</name>
    <dbReference type="NCBI Taxonomy" id="2562237"/>
    <lineage>
        <taxon>Eukaryota</taxon>
        <taxon>Sar</taxon>
        <taxon>Alveolata</taxon>
        <taxon>Dinophyceae</taxon>
        <taxon>Suessiales</taxon>
        <taxon>Symbiodiniaceae</taxon>
        <taxon>Cladocopium</taxon>
    </lineage>
</organism>
<dbReference type="EMBL" id="CAMXCT020002135">
    <property type="protein sequence ID" value="CAL1149309.1"/>
    <property type="molecule type" value="Genomic_DNA"/>
</dbReference>
<feature type="compositionally biased region" description="Basic residues" evidence="1">
    <location>
        <begin position="1514"/>
        <end position="1563"/>
    </location>
</feature>
<evidence type="ECO:0008006" key="5">
    <source>
        <dbReference type="Google" id="ProtNLM"/>
    </source>
</evidence>
<keyword evidence="4" id="KW-1185">Reference proteome</keyword>
<feature type="compositionally biased region" description="Basic residues" evidence="1">
    <location>
        <begin position="397"/>
        <end position="408"/>
    </location>
</feature>
<feature type="compositionally biased region" description="Basic residues" evidence="1">
    <location>
        <begin position="334"/>
        <end position="350"/>
    </location>
</feature>
<gene>
    <name evidence="2" type="ORF">C1SCF055_LOCUS22454</name>
</gene>
<evidence type="ECO:0000313" key="3">
    <source>
        <dbReference type="EMBL" id="CAL1149309.1"/>
    </source>
</evidence>
<evidence type="ECO:0000313" key="2">
    <source>
        <dbReference type="EMBL" id="CAI3995934.1"/>
    </source>
</evidence>
<feature type="region of interest" description="Disordered" evidence="1">
    <location>
        <begin position="265"/>
        <end position="409"/>
    </location>
</feature>
<feature type="region of interest" description="Disordered" evidence="1">
    <location>
        <begin position="112"/>
        <end position="132"/>
    </location>
</feature>
<feature type="region of interest" description="Disordered" evidence="1">
    <location>
        <begin position="1510"/>
        <end position="1571"/>
    </location>
</feature>
<dbReference type="EMBL" id="CAMXCT010002135">
    <property type="protein sequence ID" value="CAI3995934.1"/>
    <property type="molecule type" value="Genomic_DNA"/>
</dbReference>
<name>A0A9P1CQI9_9DINO</name>
<feature type="compositionally biased region" description="Polar residues" evidence="1">
    <location>
        <begin position="289"/>
        <end position="299"/>
    </location>
</feature>
<accession>A0A9P1CQI9</accession>
<dbReference type="EMBL" id="CAMXCT030002135">
    <property type="protein sequence ID" value="CAL4783246.1"/>
    <property type="molecule type" value="Genomic_DNA"/>
</dbReference>
<evidence type="ECO:0000313" key="4">
    <source>
        <dbReference type="Proteomes" id="UP001152797"/>
    </source>
</evidence>
<evidence type="ECO:0000256" key="1">
    <source>
        <dbReference type="SAM" id="MobiDB-lite"/>
    </source>
</evidence>
<sequence length="1690" mass="188945">MGEELDVLDLMVMSKYLNMSFMLCADNQNHNTLNPTSILDYLKDFGVDMSSELAPEDSPAGVLILCSSSFGGQGINHFVPAWFAEELGDDDFEKVRYRSLARYEKTMERLKRDQKRHSAKLRVEKQTHGDASDSASLAQLTLTSLEDEWLRETQWREFEIKCHASGLHPVDVPGDGNCLLWSIKCLYENDIYGSKIDPESKKDMAVIKEWRKQTVKAWNERKGIPCWQLLYEKMYVDSDEQMKIHQPSSVSQGALELVKAEVEGSKEQGCGIPPNKQGQDLGNVDAPTSHCSDGAQQPNPKRIARARVAPGFGDSGKEMDDASKFCQPGPSKPTVKKNASKTKQQKKQSKCSKQDSAAGNDDIEDSHQKQEGDDSEIDIDVAENLAKDTVQENGPAQKRRRVARRKQKGDREIQLLALRKFAGCKKAAACRLGSYTQMQNELVMNTKSWTDFSCKACQYLLESHGFDSDLASRHTAAAMTGEDVEIVDGDINMPDDAKNIFDGNEEKGEAQEEENGLTLEQLVMSISPHFQVVTQGGYKQHVPIRCTLCTSRSQPHGKVVDAVSMHPKDVRKFLGQHLQTDCHNRALGALAAKNAAQDGEQTLEEVPCEAVILKFDLEAEGAATKLHAMVHHVQQWMSWQKQDCGLQKHSYKLTQDCVEIRHSDCTRTVEVVKGAQKICGPCSKLTDGLSIRRMIHKFALKKYAAERLHAMLFHSDERLQEGEARMKADPIYEFFRTSFDRIMGYDALNLKNWVRSSFLSLEESRRSQAMQSFMESIVTPCVQVNVHAALEARPQLLRVQTVFETALEQRSISDMERINLEIAKCSVEGRLSQHPLLQGLILSCIKLLEREEKGLAMTGRNAANSIAANDEAKGLVQEAGATLAILGCNAEMLKRFGQSRAVKRSLKNMTEYGLPSPMLALSQESKIRENLTLIDERLSATTGKSGRLMACFDCTYLLQLNSQSYDRKNEKVSLVGGAWSPWSSGNASVELNEEMDMASIKPATDMLEFLLFDPGAEKQLALPAAEMPVNIGDVDGKFMTQTVDLFMATAFPYVRCICFDGHGSHQVIRSLFDSKFFRELKFQPLPLHNLPRLPVMTPSFQGQPYYCVPGPCHANKNSGGQAQSSLRTMHLGRFWVDLSGSLLCGMPGSAFARDDPQSDSLQALLANPFFYVHTTSGTLSMIPIPWMNRGALLWSLSTALVFSPMLHKGMSLKARTEISVSGYILLDLWYLMGAKLEASRGAFVGSMTMARETVTNLQNLTLSLVCIATSKPVTLSELSIEQLFGRLRRRQSNAQLSPMQFWEASQREMLRASNQRFKDCVKLKDIKQEPALTETEFQGCCQRAYNAAVKLAAWAGGYTEASLKSYYEESAAAGWFDQTFGHVMEFDTLDDPDDPHEAEARDMSGHVVLYVDEQQTICLGLVLTVWRIGKKRKPDSSASFVVSDTSIARVVPLDALIAVLDCEDSKLQEHELIDRCLLTLTEQSVESFQQARETKAEGWRCSFVGAEVPEKGNGRGRKRRARVVKRTRLAKAKAAPKKKSKKNKKNKNKKDKKDKGGKKTKKQKAGEEENNTIPAVAANFTRSKKGDKLIQQQMVALLNLDISKFPDKPAFDPASGACRLKIDAAKGQSWQKVVDKASFYFHSIYMTRSRPEYGQSLEKHFQTLEKNLNDGNRSPWLRLLRSICEMPDVK</sequence>
<protein>
    <recommendedName>
        <fullName evidence="5">OTU domain-containing protein</fullName>
    </recommendedName>
</protein>
<reference evidence="3" key="2">
    <citation type="submission" date="2024-04" db="EMBL/GenBank/DDBJ databases">
        <authorList>
            <person name="Chen Y."/>
            <person name="Shah S."/>
            <person name="Dougan E. K."/>
            <person name="Thang M."/>
            <person name="Chan C."/>
        </authorList>
    </citation>
    <scope>NUCLEOTIDE SEQUENCE [LARGE SCALE GENOMIC DNA]</scope>
</reference>
<dbReference type="Proteomes" id="UP001152797">
    <property type="component" value="Unassembled WGS sequence"/>
</dbReference>
<reference evidence="2" key="1">
    <citation type="submission" date="2022-10" db="EMBL/GenBank/DDBJ databases">
        <authorList>
            <person name="Chen Y."/>
            <person name="Dougan E. K."/>
            <person name="Chan C."/>
            <person name="Rhodes N."/>
            <person name="Thang M."/>
        </authorList>
    </citation>
    <scope>NUCLEOTIDE SEQUENCE</scope>
</reference>